<dbReference type="AlphaFoldDB" id="A0A6J7DK41"/>
<accession>A0A6J7DK41</accession>
<protein>
    <submittedName>
        <fullName evidence="1">Unannotated protein</fullName>
    </submittedName>
</protein>
<sequence length="64" mass="7135">MAVRDDDAFDVVEAAAQVVEVRQHEVDADHLRGREAQTAVDHEDPVFILEHGHVLADFAESAQR</sequence>
<reference evidence="1" key="1">
    <citation type="submission" date="2020-05" db="EMBL/GenBank/DDBJ databases">
        <authorList>
            <person name="Chiriac C."/>
            <person name="Salcher M."/>
            <person name="Ghai R."/>
            <person name="Kavagutti S V."/>
        </authorList>
    </citation>
    <scope>NUCLEOTIDE SEQUENCE</scope>
</reference>
<gene>
    <name evidence="1" type="ORF">UFOPK3423_00730</name>
</gene>
<organism evidence="1">
    <name type="scientific">freshwater metagenome</name>
    <dbReference type="NCBI Taxonomy" id="449393"/>
    <lineage>
        <taxon>unclassified sequences</taxon>
        <taxon>metagenomes</taxon>
        <taxon>ecological metagenomes</taxon>
    </lineage>
</organism>
<evidence type="ECO:0000313" key="1">
    <source>
        <dbReference type="EMBL" id="CAB4870861.1"/>
    </source>
</evidence>
<name>A0A6J7DK41_9ZZZZ</name>
<proteinExistence type="predicted"/>
<dbReference type="EMBL" id="CAFBLQ010000063">
    <property type="protein sequence ID" value="CAB4870861.1"/>
    <property type="molecule type" value="Genomic_DNA"/>
</dbReference>